<feature type="non-terminal residue" evidence="2">
    <location>
        <position position="163"/>
    </location>
</feature>
<evidence type="ECO:0000256" key="1">
    <source>
        <dbReference type="SAM" id="MobiDB-lite"/>
    </source>
</evidence>
<dbReference type="InterPro" id="IPR053000">
    <property type="entry name" value="WSS1-like_metalloprotease"/>
</dbReference>
<reference evidence="3" key="1">
    <citation type="submission" date="2016-04" db="EMBL/GenBank/DDBJ databases">
        <title>Cephalotus genome sequencing.</title>
        <authorList>
            <person name="Fukushima K."/>
            <person name="Hasebe M."/>
            <person name="Fang X."/>
        </authorList>
    </citation>
    <scope>NUCLEOTIDE SEQUENCE [LARGE SCALE GENOMIC DNA]</scope>
    <source>
        <strain evidence="3">cv. St1</strain>
    </source>
</reference>
<dbReference type="GO" id="GO:0008237">
    <property type="term" value="F:metallopeptidase activity"/>
    <property type="evidence" value="ECO:0007669"/>
    <property type="project" value="TreeGrafter"/>
</dbReference>
<dbReference type="AlphaFoldDB" id="A0A1Q3DAM7"/>
<keyword evidence="3" id="KW-1185">Reference proteome</keyword>
<feature type="region of interest" description="Disordered" evidence="1">
    <location>
        <begin position="17"/>
        <end position="57"/>
    </location>
</feature>
<dbReference type="GO" id="GO:0006281">
    <property type="term" value="P:DNA repair"/>
    <property type="evidence" value="ECO:0007669"/>
    <property type="project" value="TreeGrafter"/>
</dbReference>
<gene>
    <name evidence="2" type="ORF">CFOL_v3_32916</name>
</gene>
<accession>A0A1Q3DAM7</accession>
<sequence>NILNQLRRHLYIQPKGITGSGQGFDLPGRRLGGFSPQTPLSSPRQSTLAGENRSKRGILIPSGPRLIGGDNNIKAALSPIQAAAMAAERRLHDNLWCGSKSPGSDTGAEGNLMSSIGSSRGSTSSTVDESGSIPPSHLQSLSSQENVDLVANWKCSTCTLLNQ</sequence>
<dbReference type="PANTHER" id="PTHR46622:SF1">
    <property type="entry name" value="DNA-DEPENDENT METALLOPROTEASE WSS1"/>
    <property type="match status" value="1"/>
</dbReference>
<dbReference type="EMBL" id="BDDD01005537">
    <property type="protein sequence ID" value="GAV89502.1"/>
    <property type="molecule type" value="Genomic_DNA"/>
</dbReference>
<dbReference type="OrthoDB" id="261960at2759"/>
<feature type="compositionally biased region" description="Polar residues" evidence="1">
    <location>
        <begin position="35"/>
        <end position="49"/>
    </location>
</feature>
<comment type="caution">
    <text evidence="2">The sequence shown here is derived from an EMBL/GenBank/DDBJ whole genome shotgun (WGS) entry which is preliminary data.</text>
</comment>
<feature type="region of interest" description="Disordered" evidence="1">
    <location>
        <begin position="100"/>
        <end position="141"/>
    </location>
</feature>
<protein>
    <submittedName>
        <fullName evidence="2">Uncharacterized protein</fullName>
    </submittedName>
</protein>
<organism evidence="2 3">
    <name type="scientific">Cephalotus follicularis</name>
    <name type="common">Albany pitcher plant</name>
    <dbReference type="NCBI Taxonomy" id="3775"/>
    <lineage>
        <taxon>Eukaryota</taxon>
        <taxon>Viridiplantae</taxon>
        <taxon>Streptophyta</taxon>
        <taxon>Embryophyta</taxon>
        <taxon>Tracheophyta</taxon>
        <taxon>Spermatophyta</taxon>
        <taxon>Magnoliopsida</taxon>
        <taxon>eudicotyledons</taxon>
        <taxon>Gunneridae</taxon>
        <taxon>Pentapetalae</taxon>
        <taxon>rosids</taxon>
        <taxon>fabids</taxon>
        <taxon>Oxalidales</taxon>
        <taxon>Cephalotaceae</taxon>
        <taxon>Cephalotus</taxon>
    </lineage>
</organism>
<dbReference type="Proteomes" id="UP000187406">
    <property type="component" value="Unassembled WGS sequence"/>
</dbReference>
<dbReference type="STRING" id="3775.A0A1Q3DAM7"/>
<evidence type="ECO:0000313" key="3">
    <source>
        <dbReference type="Proteomes" id="UP000187406"/>
    </source>
</evidence>
<feature type="compositionally biased region" description="Low complexity" evidence="1">
    <location>
        <begin position="114"/>
        <end position="126"/>
    </location>
</feature>
<feature type="non-terminal residue" evidence="2">
    <location>
        <position position="1"/>
    </location>
</feature>
<proteinExistence type="predicted"/>
<name>A0A1Q3DAM7_CEPFO</name>
<evidence type="ECO:0000313" key="2">
    <source>
        <dbReference type="EMBL" id="GAV89502.1"/>
    </source>
</evidence>
<dbReference type="GO" id="GO:0005634">
    <property type="term" value="C:nucleus"/>
    <property type="evidence" value="ECO:0007669"/>
    <property type="project" value="TreeGrafter"/>
</dbReference>
<dbReference type="PANTHER" id="PTHR46622">
    <property type="entry name" value="DNA-DEPENDENT METALLOPROTEASE WSS1"/>
    <property type="match status" value="1"/>
</dbReference>
<dbReference type="InParanoid" id="A0A1Q3DAM7"/>